<dbReference type="GO" id="GO:0004672">
    <property type="term" value="F:protein kinase activity"/>
    <property type="evidence" value="ECO:0007669"/>
    <property type="project" value="InterPro"/>
</dbReference>
<dbReference type="OMA" id="ITDESAM"/>
<dbReference type="PANTHER" id="PTHR45707:SF51">
    <property type="entry name" value="PROTEIN KINASE DOMAIN-CONTAINING PROTEIN"/>
    <property type="match status" value="1"/>
</dbReference>
<dbReference type="PANTHER" id="PTHR45707">
    <property type="entry name" value="C2 CALCIUM/LIPID-BINDING PLANT PHOSPHORIBOSYLTRANSFERASE FAMILY PROTEIN"/>
    <property type="match status" value="1"/>
</dbReference>
<feature type="binding site" evidence="1">
    <location>
        <position position="68"/>
    </location>
    <ligand>
        <name>ATP</name>
        <dbReference type="ChEBI" id="CHEBI:30616"/>
    </ligand>
</feature>
<evidence type="ECO:0000313" key="4">
    <source>
        <dbReference type="Proteomes" id="UP000324705"/>
    </source>
</evidence>
<dbReference type="Gramene" id="TRITD1Bv1G020630.1">
    <property type="protein sequence ID" value="TRITD1Bv1G020630.1"/>
    <property type="gene ID" value="TRITD1Bv1G020630"/>
</dbReference>
<keyword evidence="1" id="KW-0067">ATP-binding</keyword>
<feature type="domain" description="Protein kinase" evidence="2">
    <location>
        <begin position="40"/>
        <end position="152"/>
    </location>
</feature>
<name>A0A9R0QMU2_TRITD</name>
<sequence length="152" mass="17082">MDGDGFEEAELDALEHVVRDTSAEPMKLSLPLVKHITNDFSGESLIGEGGFSKVYLGVLPSGSRIAVKRILSSHTMDERPFRREIDTTRKAAHKNIVRLIGYCSHTEETPIKCEGQRGYIYAEMRERLICIEYVPNGTLDTHITDESAMDVR</sequence>
<protein>
    <recommendedName>
        <fullName evidence="2">Protein kinase domain-containing protein</fullName>
    </recommendedName>
</protein>
<gene>
    <name evidence="3" type="ORF">TRITD_1Bv1G020630</name>
</gene>
<accession>A0A9R0QMU2</accession>
<dbReference type="Pfam" id="PF00069">
    <property type="entry name" value="Pkinase"/>
    <property type="match status" value="1"/>
</dbReference>
<keyword evidence="1" id="KW-0547">Nucleotide-binding</keyword>
<dbReference type="PROSITE" id="PS00107">
    <property type="entry name" value="PROTEIN_KINASE_ATP"/>
    <property type="match status" value="1"/>
</dbReference>
<dbReference type="InterPro" id="IPR000719">
    <property type="entry name" value="Prot_kinase_dom"/>
</dbReference>
<dbReference type="Gene3D" id="3.30.200.20">
    <property type="entry name" value="Phosphorylase Kinase, domain 1"/>
    <property type="match status" value="1"/>
</dbReference>
<evidence type="ECO:0000313" key="3">
    <source>
        <dbReference type="EMBL" id="VAH13398.1"/>
    </source>
</evidence>
<dbReference type="PROSITE" id="PS50011">
    <property type="entry name" value="PROTEIN_KINASE_DOM"/>
    <property type="match status" value="1"/>
</dbReference>
<reference evidence="3 4" key="1">
    <citation type="submission" date="2017-09" db="EMBL/GenBank/DDBJ databases">
        <authorList>
            <consortium name="International Durum Wheat Genome Sequencing Consortium (IDWGSC)"/>
            <person name="Milanesi L."/>
        </authorList>
    </citation>
    <scope>NUCLEOTIDE SEQUENCE [LARGE SCALE GENOMIC DNA]</scope>
    <source>
        <strain evidence="4">cv. Svevo</strain>
    </source>
</reference>
<evidence type="ECO:0000259" key="2">
    <source>
        <dbReference type="PROSITE" id="PS50011"/>
    </source>
</evidence>
<dbReference type="AlphaFoldDB" id="A0A9R0QMU2"/>
<proteinExistence type="predicted"/>
<organism evidence="3 4">
    <name type="scientific">Triticum turgidum subsp. durum</name>
    <name type="common">Durum wheat</name>
    <name type="synonym">Triticum durum</name>
    <dbReference type="NCBI Taxonomy" id="4567"/>
    <lineage>
        <taxon>Eukaryota</taxon>
        <taxon>Viridiplantae</taxon>
        <taxon>Streptophyta</taxon>
        <taxon>Embryophyta</taxon>
        <taxon>Tracheophyta</taxon>
        <taxon>Spermatophyta</taxon>
        <taxon>Magnoliopsida</taxon>
        <taxon>Liliopsida</taxon>
        <taxon>Poales</taxon>
        <taxon>Poaceae</taxon>
        <taxon>BOP clade</taxon>
        <taxon>Pooideae</taxon>
        <taxon>Triticodae</taxon>
        <taxon>Triticeae</taxon>
        <taxon>Triticinae</taxon>
        <taxon>Triticum</taxon>
    </lineage>
</organism>
<dbReference type="Proteomes" id="UP000324705">
    <property type="component" value="Chromosome 1B"/>
</dbReference>
<keyword evidence="4" id="KW-1185">Reference proteome</keyword>
<evidence type="ECO:0000256" key="1">
    <source>
        <dbReference type="PROSITE-ProRule" id="PRU10141"/>
    </source>
</evidence>
<dbReference type="EMBL" id="LT934112">
    <property type="protein sequence ID" value="VAH13398.1"/>
    <property type="molecule type" value="Genomic_DNA"/>
</dbReference>
<dbReference type="InterPro" id="IPR011009">
    <property type="entry name" value="Kinase-like_dom_sf"/>
</dbReference>
<dbReference type="InterPro" id="IPR017441">
    <property type="entry name" value="Protein_kinase_ATP_BS"/>
</dbReference>
<dbReference type="GO" id="GO:0005524">
    <property type="term" value="F:ATP binding"/>
    <property type="evidence" value="ECO:0007669"/>
    <property type="project" value="UniProtKB-UniRule"/>
</dbReference>
<dbReference type="SUPFAM" id="SSF56112">
    <property type="entry name" value="Protein kinase-like (PK-like)"/>
    <property type="match status" value="1"/>
</dbReference>